<gene>
    <name evidence="8" type="primary">Arhgef18</name>
</gene>
<feature type="region of interest" description="Disordered" evidence="6">
    <location>
        <begin position="565"/>
        <end position="668"/>
    </location>
</feature>
<feature type="compositionally biased region" description="Basic and acidic residues" evidence="6">
    <location>
        <begin position="598"/>
        <end position="607"/>
    </location>
</feature>
<dbReference type="Pfam" id="PF00621">
    <property type="entry name" value="RhoGEF"/>
    <property type="match status" value="1"/>
</dbReference>
<sequence length="1839" mass="206772">MMQAHEYSADMTRMELLPTSAPVYGGGLIVMFLPENFALPEHIRAFLVFKGSKQRHVTEARISIEDNAFQAVVPDHEPPERVEVAVYVRFSNGECKCIGAEDFTYYLDQTCYLARYLADSVHNLESLEDWDYIQGGNFSLAQEDFSTLDERLTSAFQHLILPPNWSVLGDPDTAHIPRETLFHFAARLGLSTFVTLLLDKNGAKECLKLKNRHGDFAEDIARDRKFDGLSDLITDPHVHGVIRWENKESIGKTTYLKQHSFGTVSTTSETYNNLWPTLDIEFEALVKTAPPSAFQLPDTSAVWDEAMDDSILSSVPGSGGQYYNEDYTGDEVYNLPGAAYSPDYNTVDYRNDAQLREYPNRNKNSSNSADRDKGEFLTDNISHLKEISDGIHFLRHKDLERIRETGGGESARLSTSCPDLAQDLSYLSENTFNDSYESPSTPVMPRNRQALPAGIDAEHLEAQIIATRIAEQSQGRNMPYTESADQTSNSAPFDDADRSPTSLRRHSWHSAESLDDEVTPAVQQRPLSFQQEDEAVGDIQQGEESKSPTVVRRLERHNMALFSVVAPNAGTQGTEEVRPNIVDGRRSKSLSSQFADQKNSEQDRRSTISEGVIPSLTSGDPPDGSSEANTSSAQLSLTEFLADPSNFGDKHPTTAPLPPPVPPKPELGHAKKLVTRKLSFLERMRSSARGVRPDKKAKAKSLAELRYGNGHSLQEEDDSYDSTSDSKEANGKKNFKRPSIIRPQSMMINSRPAQYQVPNAGFAGGPQSRNNTSRPVSTIGKLSVSQTDQYSGNNKSNRSSYYDEEDESTPSLFQISRREPTSGSIESLDEAADTTELDNDPDLMLKPDEPEAWSVTADKKVLKKMSKKDIKRQDNIYEFIQTERNYLTTLKIMQKIYARGMADELNMDSTQIERFFPFIDEHVEFVSQFVHKLTERQSDKKVVEKIGDVLVAQWENTSGSTMKRLLGEFSCRHNDISTNYKEYLKNDKKFQAFIKKCEKNPLVRRQGIPECALLVTQRTTKYPLMVQALIENSKEKDHKEDLEDLNRALELSKEIAKDIDDQVQAFERQRLLFEIHDKTETKTTTTFKDGRKFDRKDLLRRNRKLLYASNTVQLKILRKFQDTQLLLLTDCIVFLQESGGKYSFPSGQPAVLPLQNLLVREVANDEKGLFLISPGSQQMYEMKTQTSDECKTLTQKMRMAVGNCPEDEGIPSEDEEERKQQEQQLDKARSLITKLEQHDKRINELLKEKMGVFRDLAESVDRGNTITRNSYSFPTLGQSSYDEFGVKHHVPVASPVLHKALEQVTKLSNAIYGAGGLSRHPSSVGEHDSGNRTTSTLPKRSDTFGGFDNGKEPPSPRSKYMNTSQSDSKLKDMEQEPSISSESSKRDSGLVDYDVTVRRTDSQSSITKAWPPSKNGSSRNSSPTASTAPEVEFPLLPPTTDQVSALTQLSNLFHSYLSITAQQDTQMERFYLHLLHDRGSTKKRAGTLQEAEMKRTQVKQQEQMENLRIQQQQLEKDREHFEKKNDRFQRSIDKENQELKEAKVKVQREQEEVQEKLNELNRLKEEQQKELTRLRDLQRRYDLHGSSSTSALSSISNKNNSNNSDSTDSARVPLDAGKGALLSSSKSFSSLQVPSNESKQPPPSPTYANASDYPRTFPFVKRESAPPSQAAPGHHNLPIHLQYSATNQITTAMQPPKHQPLPMKIANPTRQEKHGVHQIIPNKLSKLASSQSASHPSIAEGSKNSKLPFGRSHKRHEAASTTPTSHLQVPTNHERLTPADGTNDVSPSHLSNCSSVERSSSSSSSKDGGDKTSGRRFFSGSDSNFKTKHDREETMELFF</sequence>
<dbReference type="GO" id="GO:0005085">
    <property type="term" value="F:guanyl-nucleotide exchange factor activity"/>
    <property type="evidence" value="ECO:0007669"/>
    <property type="project" value="InterPro"/>
</dbReference>
<dbReference type="SUPFAM" id="SSF50729">
    <property type="entry name" value="PH domain-like"/>
    <property type="match status" value="1"/>
</dbReference>
<feature type="compositionally biased region" description="Polar residues" evidence="6">
    <location>
        <begin position="1759"/>
        <end position="1771"/>
    </location>
</feature>
<dbReference type="PROSITE" id="PS50010">
    <property type="entry name" value="DH_2"/>
    <property type="match status" value="1"/>
</dbReference>
<feature type="region of interest" description="Disordered" evidence="6">
    <location>
        <begin position="681"/>
        <end position="844"/>
    </location>
</feature>
<evidence type="ECO:0000256" key="1">
    <source>
        <dbReference type="ARBA" id="ARBA00004496"/>
    </source>
</evidence>
<feature type="compositionally biased region" description="Polar residues" evidence="6">
    <location>
        <begin position="783"/>
        <end position="800"/>
    </location>
</feature>
<feature type="compositionally biased region" description="Pro residues" evidence="6">
    <location>
        <begin position="655"/>
        <end position="665"/>
    </location>
</feature>
<dbReference type="PANTHER" id="PTHR13944:SF21">
    <property type="entry name" value="CYSTS, ISOFORM C"/>
    <property type="match status" value="1"/>
</dbReference>
<keyword evidence="2" id="KW-0963">Cytoplasm</keyword>
<feature type="region of interest" description="Disordered" evidence="6">
    <location>
        <begin position="1585"/>
        <end position="1613"/>
    </location>
</feature>
<name>A0A6F9D657_9ASCI</name>
<feature type="domain" description="DH" evidence="7">
    <location>
        <begin position="871"/>
        <end position="1062"/>
    </location>
</feature>
<evidence type="ECO:0000313" key="8">
    <source>
        <dbReference type="EMBL" id="CAB3222859.1"/>
    </source>
</evidence>
<organism evidence="8">
    <name type="scientific">Phallusia mammillata</name>
    <dbReference type="NCBI Taxonomy" id="59560"/>
    <lineage>
        <taxon>Eukaryota</taxon>
        <taxon>Metazoa</taxon>
        <taxon>Chordata</taxon>
        <taxon>Tunicata</taxon>
        <taxon>Ascidiacea</taxon>
        <taxon>Phlebobranchia</taxon>
        <taxon>Ascidiidae</taxon>
        <taxon>Phallusia</taxon>
    </lineage>
</organism>
<keyword evidence="4" id="KW-0862">Zinc</keyword>
<protein>
    <submittedName>
        <fullName evidence="8">Rho guanine nucleotide exchange factor 18-like</fullName>
    </submittedName>
</protein>
<feature type="compositionally biased region" description="Polar residues" evidence="6">
    <location>
        <begin position="626"/>
        <end position="637"/>
    </location>
</feature>
<dbReference type="GO" id="GO:0005737">
    <property type="term" value="C:cytoplasm"/>
    <property type="evidence" value="ECO:0007669"/>
    <property type="project" value="UniProtKB-SubCell"/>
</dbReference>
<dbReference type="InterPro" id="IPR000219">
    <property type="entry name" value="DH_dom"/>
</dbReference>
<evidence type="ECO:0000256" key="5">
    <source>
        <dbReference type="SAM" id="Coils"/>
    </source>
</evidence>
<feature type="compositionally biased region" description="Basic and acidic residues" evidence="6">
    <location>
        <begin position="1825"/>
        <end position="1839"/>
    </location>
</feature>
<feature type="compositionally biased region" description="Low complexity" evidence="6">
    <location>
        <begin position="1791"/>
        <end position="1805"/>
    </location>
</feature>
<dbReference type="InterPro" id="IPR051632">
    <property type="entry name" value="Rho_GEF"/>
</dbReference>
<feature type="region of interest" description="Disordered" evidence="6">
    <location>
        <begin position="1318"/>
        <end position="1436"/>
    </location>
</feature>
<dbReference type="InterPro" id="IPR011993">
    <property type="entry name" value="PH-like_dom_sf"/>
</dbReference>
<feature type="compositionally biased region" description="Acidic residues" evidence="6">
    <location>
        <begin position="827"/>
        <end position="841"/>
    </location>
</feature>
<feature type="compositionally biased region" description="Polar residues" evidence="6">
    <location>
        <begin position="746"/>
        <end position="757"/>
    </location>
</feature>
<dbReference type="Pfam" id="PF17838">
    <property type="entry name" value="PH_16"/>
    <property type="match status" value="1"/>
</dbReference>
<dbReference type="InterPro" id="IPR035899">
    <property type="entry name" value="DBL_dom_sf"/>
</dbReference>
<accession>A0A6F9D657</accession>
<keyword evidence="3" id="KW-0597">Phosphoprotein</keyword>
<feature type="region of interest" description="Disordered" evidence="6">
    <location>
        <begin position="470"/>
        <end position="521"/>
    </location>
</feature>
<feature type="region of interest" description="Disordered" evidence="6">
    <location>
        <begin position="1517"/>
        <end position="1536"/>
    </location>
</feature>
<keyword evidence="5" id="KW-0175">Coiled coil</keyword>
<feature type="compositionally biased region" description="Basic and acidic residues" evidence="6">
    <location>
        <begin position="1383"/>
        <end position="1401"/>
    </location>
</feature>
<feature type="compositionally biased region" description="Polar residues" evidence="6">
    <location>
        <begin position="1414"/>
        <end position="1427"/>
    </location>
</feature>
<evidence type="ECO:0000256" key="4">
    <source>
        <dbReference type="ARBA" id="ARBA00022771"/>
    </source>
</evidence>
<proteinExistence type="evidence at transcript level"/>
<evidence type="ECO:0000256" key="6">
    <source>
        <dbReference type="SAM" id="MobiDB-lite"/>
    </source>
</evidence>
<keyword evidence="4" id="KW-0863">Zinc-finger</keyword>
<dbReference type="GO" id="GO:0008270">
    <property type="term" value="F:zinc ion binding"/>
    <property type="evidence" value="ECO:0007669"/>
    <property type="project" value="UniProtKB-KW"/>
</dbReference>
<dbReference type="Gene3D" id="2.30.29.30">
    <property type="entry name" value="Pleckstrin-homology domain (PH domain)/Phosphotyrosine-binding domain (PTB)"/>
    <property type="match status" value="1"/>
</dbReference>
<dbReference type="EMBL" id="LR783025">
    <property type="protein sequence ID" value="CAB3222859.1"/>
    <property type="molecule type" value="mRNA"/>
</dbReference>
<dbReference type="Gene3D" id="1.20.900.10">
    <property type="entry name" value="Dbl homology (DH) domain"/>
    <property type="match status" value="1"/>
</dbReference>
<feature type="compositionally biased region" description="Polar residues" evidence="6">
    <location>
        <begin position="767"/>
        <end position="776"/>
    </location>
</feature>
<dbReference type="GO" id="GO:0035023">
    <property type="term" value="P:regulation of Rho protein signal transduction"/>
    <property type="evidence" value="ECO:0007669"/>
    <property type="project" value="TreeGrafter"/>
</dbReference>
<feature type="coiled-coil region" evidence="5">
    <location>
        <begin position="1035"/>
        <end position="1062"/>
    </location>
</feature>
<dbReference type="InterPro" id="IPR041020">
    <property type="entry name" value="PH_16"/>
</dbReference>
<dbReference type="CDD" id="cd00160">
    <property type="entry name" value="RhoGEF"/>
    <property type="match status" value="1"/>
</dbReference>
<feature type="compositionally biased region" description="Basic and acidic residues" evidence="6">
    <location>
        <begin position="575"/>
        <end position="586"/>
    </location>
</feature>
<evidence type="ECO:0000256" key="3">
    <source>
        <dbReference type="ARBA" id="ARBA00022553"/>
    </source>
</evidence>
<comment type="subcellular location">
    <subcellularLocation>
        <location evidence="1">Cytoplasm</location>
    </subcellularLocation>
</comment>
<feature type="compositionally biased region" description="Low complexity" evidence="6">
    <location>
        <begin position="1586"/>
        <end position="1609"/>
    </location>
</feature>
<evidence type="ECO:0000259" key="7">
    <source>
        <dbReference type="PROSITE" id="PS50010"/>
    </source>
</evidence>
<feature type="region of interest" description="Disordered" evidence="6">
    <location>
        <begin position="1726"/>
        <end position="1839"/>
    </location>
</feature>
<dbReference type="SUPFAM" id="SSF48065">
    <property type="entry name" value="DBL homology domain (DH-domain)"/>
    <property type="match status" value="1"/>
</dbReference>
<dbReference type="PANTHER" id="PTHR13944">
    <property type="entry name" value="AGAP007712-PA"/>
    <property type="match status" value="1"/>
</dbReference>
<feature type="region of interest" description="Disordered" evidence="6">
    <location>
        <begin position="1626"/>
        <end position="1653"/>
    </location>
</feature>
<evidence type="ECO:0000256" key="2">
    <source>
        <dbReference type="ARBA" id="ARBA00022490"/>
    </source>
</evidence>
<feature type="coiled-coil region" evidence="5">
    <location>
        <begin position="1218"/>
        <end position="1248"/>
    </location>
</feature>
<dbReference type="SMART" id="SM00325">
    <property type="entry name" value="RhoGEF"/>
    <property type="match status" value="1"/>
</dbReference>
<reference evidence="8" key="1">
    <citation type="submission" date="2020-04" db="EMBL/GenBank/DDBJ databases">
        <authorList>
            <person name="Neveu A P."/>
        </authorList>
    </citation>
    <scope>NUCLEOTIDE SEQUENCE</scope>
    <source>
        <tissue evidence="8">Whole embryo</tissue>
    </source>
</reference>
<feature type="compositionally biased region" description="Basic and acidic residues" evidence="6">
    <location>
        <begin position="681"/>
        <end position="696"/>
    </location>
</feature>
<keyword evidence="4" id="KW-0479">Metal-binding</keyword>